<organism evidence="1 2">
    <name type="scientific">Bradyrhizobium aeschynomenes</name>
    <dbReference type="NCBI Taxonomy" id="2734909"/>
    <lineage>
        <taxon>Bacteria</taxon>
        <taxon>Pseudomonadati</taxon>
        <taxon>Pseudomonadota</taxon>
        <taxon>Alphaproteobacteria</taxon>
        <taxon>Hyphomicrobiales</taxon>
        <taxon>Nitrobacteraceae</taxon>
        <taxon>Bradyrhizobium</taxon>
    </lineage>
</organism>
<dbReference type="RefSeq" id="WP_172114409.1">
    <property type="nucleotide sequence ID" value="NZ_JABFDM010000005.1"/>
</dbReference>
<evidence type="ECO:0008006" key="3">
    <source>
        <dbReference type="Google" id="ProtNLM"/>
    </source>
</evidence>
<dbReference type="InterPro" id="IPR036673">
    <property type="entry name" value="Cyanovirin-N_sf"/>
</dbReference>
<sequence length="396" mass="43346">MGSFVPNGSYVRSCFQITVKLTCQAWSAGDDWVPASFDLTNAEDVQLLNENGVLKPAPESAPPTGFIPAGSYKLTCKDIHVTLACQAEKIDGSYIDATFDLTHVPAADLWNDNGILKNAYKTLAIYVPGPFYQSSGGIEPLMSSNFNTVIAWAFHVEADGSIFNEGTVVKGGKYVGDLKWAERLHALKGPTSSVRRILFSLWGEGTFSNIQNLIWADGPGEPQTGPGTPLYENFRALKAAMPAVDGIDLDNESLYDTPTTVAFSRMLGVLGYQVTFCTYTDPSFWCDSLQEVHERDPQIVAEFNLQCYSGGGGNNPQDWVDAIERKMAPGFHAESFVFPGVGINYGAETPEKAREKFAYWSKRHPLAGGFLWKADEIPSAYTLRQFADAMRNGLNA</sequence>
<reference evidence="1" key="1">
    <citation type="submission" date="2020-05" db="EMBL/GenBank/DDBJ databases">
        <title>Nod-independent and nitrogen-fixing Bradyrhizobium aeschynomene sp. nov. isolated from nodules of Aeschynomene indica.</title>
        <authorList>
            <person name="Zhang Z."/>
        </authorList>
    </citation>
    <scope>NUCLEOTIDE SEQUENCE</scope>
    <source>
        <strain evidence="1">83012</strain>
    </source>
</reference>
<comment type="caution">
    <text evidence="1">The sequence shown here is derived from an EMBL/GenBank/DDBJ whole genome shotgun (WGS) entry which is preliminary data.</text>
</comment>
<name>A0ABX2CME2_9BRAD</name>
<dbReference type="Gene3D" id="2.30.60.10">
    <property type="entry name" value="Cyanovirin-N"/>
    <property type="match status" value="1"/>
</dbReference>
<accession>A0ABX2CME2</accession>
<evidence type="ECO:0000313" key="2">
    <source>
        <dbReference type="Proteomes" id="UP000886476"/>
    </source>
</evidence>
<protein>
    <recommendedName>
        <fullName evidence="3">GH18 domain-containing protein</fullName>
    </recommendedName>
</protein>
<keyword evidence="2" id="KW-1185">Reference proteome</keyword>
<dbReference type="EMBL" id="JABFDN010000016">
    <property type="protein sequence ID" value="NPU69359.1"/>
    <property type="molecule type" value="Genomic_DNA"/>
</dbReference>
<gene>
    <name evidence="1" type="ORF">HL667_30445</name>
</gene>
<evidence type="ECO:0000313" key="1">
    <source>
        <dbReference type="EMBL" id="NPU69359.1"/>
    </source>
</evidence>
<dbReference type="Proteomes" id="UP000886476">
    <property type="component" value="Unassembled WGS sequence"/>
</dbReference>
<proteinExistence type="predicted"/>